<organism evidence="2">
    <name type="scientific">bioreactor metagenome</name>
    <dbReference type="NCBI Taxonomy" id="1076179"/>
    <lineage>
        <taxon>unclassified sequences</taxon>
        <taxon>metagenomes</taxon>
        <taxon>ecological metagenomes</taxon>
    </lineage>
</organism>
<dbReference type="AlphaFoldDB" id="A0A645CM24"/>
<feature type="region of interest" description="Disordered" evidence="1">
    <location>
        <begin position="1"/>
        <end position="25"/>
    </location>
</feature>
<name>A0A645CM24_9ZZZZ</name>
<accession>A0A645CM24</accession>
<evidence type="ECO:0000256" key="1">
    <source>
        <dbReference type="SAM" id="MobiDB-lite"/>
    </source>
</evidence>
<reference evidence="2" key="1">
    <citation type="submission" date="2019-08" db="EMBL/GenBank/DDBJ databases">
        <authorList>
            <person name="Kucharzyk K."/>
            <person name="Murdoch R.W."/>
            <person name="Higgins S."/>
            <person name="Loffler F."/>
        </authorList>
    </citation>
    <scope>NUCLEOTIDE SEQUENCE</scope>
</reference>
<sequence>MPNEIFDQEHQGLLPSSPRYTTHAFPENRNGLIVDVKTTEASGSAEWEAAQQIIELSIKKSGATIGFDNGDLRIRWRTQALGAARSMVVQCTAKTTCQVCGGER</sequence>
<gene>
    <name evidence="2" type="ORF">SDC9_125011</name>
</gene>
<dbReference type="EMBL" id="VSSQ01028323">
    <property type="protein sequence ID" value="MPM78001.1"/>
    <property type="molecule type" value="Genomic_DNA"/>
</dbReference>
<proteinExistence type="predicted"/>
<evidence type="ECO:0000313" key="2">
    <source>
        <dbReference type="EMBL" id="MPM78001.1"/>
    </source>
</evidence>
<protein>
    <submittedName>
        <fullName evidence="2">Uncharacterized protein</fullName>
    </submittedName>
</protein>
<comment type="caution">
    <text evidence="2">The sequence shown here is derived from an EMBL/GenBank/DDBJ whole genome shotgun (WGS) entry which is preliminary data.</text>
</comment>